<dbReference type="AlphaFoldDB" id="A0AAN9ACC0"/>
<reference evidence="14 15" key="1">
    <citation type="submission" date="2023-11" db="EMBL/GenBank/DDBJ databases">
        <title>Halocaridina rubra genome assembly.</title>
        <authorList>
            <person name="Smith C."/>
        </authorList>
    </citation>
    <scope>NUCLEOTIDE SEQUENCE [LARGE SCALE GENOMIC DNA]</scope>
    <source>
        <strain evidence="14">EP-1</strain>
        <tissue evidence="14">Whole</tissue>
    </source>
</reference>
<keyword evidence="15" id="KW-1185">Reference proteome</keyword>
<accession>A0AAN9ACC0</accession>
<feature type="signal peptide" evidence="10">
    <location>
        <begin position="1"/>
        <end position="16"/>
    </location>
</feature>
<dbReference type="Gene3D" id="3.30.1640.30">
    <property type="match status" value="1"/>
</dbReference>
<evidence type="ECO:0000259" key="12">
    <source>
        <dbReference type="PROSITE" id="PS50240"/>
    </source>
</evidence>
<evidence type="ECO:0000256" key="9">
    <source>
        <dbReference type="RuleBase" id="RU363034"/>
    </source>
</evidence>
<dbReference type="InterPro" id="IPR009003">
    <property type="entry name" value="Peptidase_S1_PA"/>
</dbReference>
<evidence type="ECO:0000259" key="13">
    <source>
        <dbReference type="PROSITE" id="PS51888"/>
    </source>
</evidence>
<dbReference type="Pfam" id="PF12032">
    <property type="entry name" value="CLIP"/>
    <property type="match status" value="1"/>
</dbReference>
<protein>
    <recommendedName>
        <fullName evidence="10">CLIP domain-containing serine protease</fullName>
        <ecNumber evidence="9">3.4.21.-</ecNumber>
    </recommendedName>
</protein>
<evidence type="ECO:0000313" key="14">
    <source>
        <dbReference type="EMBL" id="KAK7082524.1"/>
    </source>
</evidence>
<evidence type="ECO:0000256" key="2">
    <source>
        <dbReference type="ARBA" id="ARBA00022525"/>
    </source>
</evidence>
<keyword evidence="5 9" id="KW-0378">Hydrolase</keyword>
<feature type="region of interest" description="Disordered" evidence="11">
    <location>
        <begin position="123"/>
        <end position="146"/>
    </location>
</feature>
<keyword evidence="4 10" id="KW-0732">Signal</keyword>
<comment type="caution">
    <text evidence="14">The sequence shown here is derived from an EMBL/GenBank/DDBJ whole genome shotgun (WGS) entry which is preliminary data.</text>
</comment>
<comment type="domain">
    <text evidence="10">The clip domain consists of 35-55 residues which are 'knitted' together usually by 3 conserved disulfide bonds forming a clip-like compact structure.</text>
</comment>
<evidence type="ECO:0000256" key="8">
    <source>
        <dbReference type="ARBA" id="ARBA00024195"/>
    </source>
</evidence>
<gene>
    <name evidence="14" type="ORF">SK128_012282</name>
</gene>
<dbReference type="InterPro" id="IPR038565">
    <property type="entry name" value="CLIP_sf"/>
</dbReference>
<dbReference type="InterPro" id="IPR043504">
    <property type="entry name" value="Peptidase_S1_PA_chymotrypsin"/>
</dbReference>
<comment type="similarity">
    <text evidence="8 10">Belongs to the peptidase S1 family. CLIP subfamily.</text>
</comment>
<dbReference type="SUPFAM" id="SSF50494">
    <property type="entry name" value="Trypsin-like serine proteases"/>
    <property type="match status" value="1"/>
</dbReference>
<keyword evidence="7" id="KW-1015">Disulfide bond</keyword>
<feature type="chain" id="PRO_5042668771" description="CLIP domain-containing serine protease" evidence="10">
    <location>
        <begin position="17"/>
        <end position="402"/>
    </location>
</feature>
<dbReference type="Proteomes" id="UP001381693">
    <property type="component" value="Unassembled WGS sequence"/>
</dbReference>
<dbReference type="SMART" id="SM00020">
    <property type="entry name" value="Tryp_SPc"/>
    <property type="match status" value="1"/>
</dbReference>
<evidence type="ECO:0000256" key="1">
    <source>
        <dbReference type="ARBA" id="ARBA00004613"/>
    </source>
</evidence>
<evidence type="ECO:0000256" key="10">
    <source>
        <dbReference type="RuleBase" id="RU366078"/>
    </source>
</evidence>
<sequence>MKVLGVTLLLFSATCAQVIFPGENTSSDAAESDIDEQLNAGLNITNRQNFFFPSPITFAANCRTPAGERGICGSLSQCPSFIPFLNQLTNPSVTLFFRQRICRLLFRTVHICCPIGPAILPSTGGSLPPPPPSQPQPVPTSPSTMIPSEAECGLPGGVRVTGGFEVQPGFWPWLAALGLRSRGNQFFVNCGGTLITRRHVLTAAHCFGGDDEPNIVRLGEHHIDNDFAGERPEEFRIARHVSHNYNPRTNENDLALITLDRDVTFNDFIRPACLPFSFRSEEFLGESLTVVGWGRTAFENRVTSKVPMQANVPVVERNRCISSYRNLRTRPTIDQRQICAGVGGQDSCNGDSGGPLNYLDLDSSRYYVVGVVSFGVQCARADFPGVYTRVSSFIPWIQQNLQ</sequence>
<evidence type="ECO:0000256" key="5">
    <source>
        <dbReference type="ARBA" id="ARBA00022801"/>
    </source>
</evidence>
<keyword evidence="6 9" id="KW-0720">Serine protease</keyword>
<dbReference type="GO" id="GO:0004252">
    <property type="term" value="F:serine-type endopeptidase activity"/>
    <property type="evidence" value="ECO:0007669"/>
    <property type="project" value="UniProtKB-UniRule"/>
</dbReference>
<dbReference type="SMART" id="SM00680">
    <property type="entry name" value="CLIP"/>
    <property type="match status" value="1"/>
</dbReference>
<comment type="subcellular location">
    <subcellularLocation>
        <location evidence="1 10">Secreted</location>
    </subcellularLocation>
</comment>
<feature type="domain" description="Peptidase S1" evidence="12">
    <location>
        <begin position="160"/>
        <end position="402"/>
    </location>
</feature>
<keyword evidence="3 9" id="KW-0645">Protease</keyword>
<keyword evidence="2 10" id="KW-0964">Secreted</keyword>
<dbReference type="GO" id="GO:0005576">
    <property type="term" value="C:extracellular region"/>
    <property type="evidence" value="ECO:0007669"/>
    <property type="project" value="UniProtKB-SubCell"/>
</dbReference>
<evidence type="ECO:0000256" key="7">
    <source>
        <dbReference type="ARBA" id="ARBA00023157"/>
    </source>
</evidence>
<dbReference type="InterPro" id="IPR001314">
    <property type="entry name" value="Peptidase_S1A"/>
</dbReference>
<organism evidence="14 15">
    <name type="scientific">Halocaridina rubra</name>
    <name type="common">Hawaiian red shrimp</name>
    <dbReference type="NCBI Taxonomy" id="373956"/>
    <lineage>
        <taxon>Eukaryota</taxon>
        <taxon>Metazoa</taxon>
        <taxon>Ecdysozoa</taxon>
        <taxon>Arthropoda</taxon>
        <taxon>Crustacea</taxon>
        <taxon>Multicrustacea</taxon>
        <taxon>Malacostraca</taxon>
        <taxon>Eumalacostraca</taxon>
        <taxon>Eucarida</taxon>
        <taxon>Decapoda</taxon>
        <taxon>Pleocyemata</taxon>
        <taxon>Caridea</taxon>
        <taxon>Atyoidea</taxon>
        <taxon>Atyidae</taxon>
        <taxon>Halocaridina</taxon>
    </lineage>
</organism>
<dbReference type="PROSITE" id="PS51888">
    <property type="entry name" value="CLIP"/>
    <property type="match status" value="1"/>
</dbReference>
<evidence type="ECO:0000313" key="15">
    <source>
        <dbReference type="Proteomes" id="UP001381693"/>
    </source>
</evidence>
<evidence type="ECO:0000256" key="3">
    <source>
        <dbReference type="ARBA" id="ARBA00022670"/>
    </source>
</evidence>
<dbReference type="PROSITE" id="PS00135">
    <property type="entry name" value="TRYPSIN_SER"/>
    <property type="match status" value="1"/>
</dbReference>
<dbReference type="PROSITE" id="PS50240">
    <property type="entry name" value="TRYPSIN_DOM"/>
    <property type="match status" value="1"/>
</dbReference>
<dbReference type="InterPro" id="IPR001254">
    <property type="entry name" value="Trypsin_dom"/>
</dbReference>
<dbReference type="EMBL" id="JAXCGZ010003985">
    <property type="protein sequence ID" value="KAK7082524.1"/>
    <property type="molecule type" value="Genomic_DNA"/>
</dbReference>
<proteinExistence type="inferred from homology"/>
<dbReference type="CDD" id="cd00190">
    <property type="entry name" value="Tryp_SPc"/>
    <property type="match status" value="1"/>
</dbReference>
<evidence type="ECO:0000256" key="4">
    <source>
        <dbReference type="ARBA" id="ARBA00022729"/>
    </source>
</evidence>
<dbReference type="FunFam" id="2.40.10.10:FF:000015">
    <property type="entry name" value="Atrial natriuretic peptide-converting enzyme"/>
    <property type="match status" value="1"/>
</dbReference>
<dbReference type="PANTHER" id="PTHR24252:SF7">
    <property type="entry name" value="HYALIN"/>
    <property type="match status" value="1"/>
</dbReference>
<evidence type="ECO:0000256" key="6">
    <source>
        <dbReference type="ARBA" id="ARBA00022825"/>
    </source>
</evidence>
<name>A0AAN9ACC0_HALRR</name>
<dbReference type="PANTHER" id="PTHR24252">
    <property type="entry name" value="ACROSIN-RELATED"/>
    <property type="match status" value="1"/>
</dbReference>
<feature type="domain" description="Clip" evidence="13">
    <location>
        <begin position="61"/>
        <end position="113"/>
    </location>
</feature>
<feature type="compositionally biased region" description="Pro residues" evidence="11">
    <location>
        <begin position="127"/>
        <end position="140"/>
    </location>
</feature>
<dbReference type="Pfam" id="PF00089">
    <property type="entry name" value="Trypsin"/>
    <property type="match status" value="1"/>
</dbReference>
<dbReference type="Gene3D" id="2.40.10.10">
    <property type="entry name" value="Trypsin-like serine proteases"/>
    <property type="match status" value="2"/>
</dbReference>
<dbReference type="InterPro" id="IPR022700">
    <property type="entry name" value="CLIP"/>
</dbReference>
<dbReference type="PRINTS" id="PR00722">
    <property type="entry name" value="CHYMOTRYPSIN"/>
</dbReference>
<dbReference type="InterPro" id="IPR033116">
    <property type="entry name" value="TRYPSIN_SER"/>
</dbReference>
<evidence type="ECO:0000256" key="11">
    <source>
        <dbReference type="SAM" id="MobiDB-lite"/>
    </source>
</evidence>
<dbReference type="EC" id="3.4.21.-" evidence="9"/>
<dbReference type="PROSITE" id="PS00134">
    <property type="entry name" value="TRYPSIN_HIS"/>
    <property type="match status" value="1"/>
</dbReference>
<dbReference type="GO" id="GO:0006508">
    <property type="term" value="P:proteolysis"/>
    <property type="evidence" value="ECO:0007669"/>
    <property type="project" value="UniProtKB-KW"/>
</dbReference>
<dbReference type="InterPro" id="IPR018114">
    <property type="entry name" value="TRYPSIN_HIS"/>
</dbReference>